<feature type="transmembrane region" description="Helical" evidence="1">
    <location>
        <begin position="48"/>
        <end position="69"/>
    </location>
</feature>
<gene>
    <name evidence="3" type="ORF">GCM10008088_28260</name>
</gene>
<proteinExistence type="predicted"/>
<evidence type="ECO:0000313" key="4">
    <source>
        <dbReference type="Proteomes" id="UP000615593"/>
    </source>
</evidence>
<feature type="transmembrane region" description="Helical" evidence="1">
    <location>
        <begin position="81"/>
        <end position="99"/>
    </location>
</feature>
<evidence type="ECO:0000256" key="1">
    <source>
        <dbReference type="SAM" id="Phobius"/>
    </source>
</evidence>
<keyword evidence="1" id="KW-1133">Transmembrane helix</keyword>
<name>A0ABQ3C2H0_9FLAO</name>
<keyword evidence="1" id="KW-0472">Membrane</keyword>
<dbReference type="Pfam" id="PF18160">
    <property type="entry name" value="SLATT_5"/>
    <property type="match status" value="1"/>
</dbReference>
<evidence type="ECO:0000313" key="3">
    <source>
        <dbReference type="EMBL" id="GGZ65277.1"/>
    </source>
</evidence>
<feature type="domain" description="SMODS and SLOG-associating 2TM effector" evidence="2">
    <location>
        <begin position="18"/>
        <end position="213"/>
    </location>
</feature>
<keyword evidence="4" id="KW-1185">Reference proteome</keyword>
<feature type="transmembrane region" description="Helical" evidence="1">
    <location>
        <begin position="198"/>
        <end position="215"/>
    </location>
</feature>
<comment type="caution">
    <text evidence="3">The sequence shown here is derived from an EMBL/GenBank/DDBJ whole genome shotgun (WGS) entry which is preliminary data.</text>
</comment>
<protein>
    <recommendedName>
        <fullName evidence="2">SMODS and SLOG-associating 2TM effector domain-containing protein</fullName>
    </recommendedName>
</protein>
<organism evidence="3 4">
    <name type="scientific">Mesonia mobilis</name>
    <dbReference type="NCBI Taxonomy" id="369791"/>
    <lineage>
        <taxon>Bacteria</taxon>
        <taxon>Pseudomonadati</taxon>
        <taxon>Bacteroidota</taxon>
        <taxon>Flavobacteriia</taxon>
        <taxon>Flavobacteriales</taxon>
        <taxon>Flavobacteriaceae</taxon>
        <taxon>Mesonia</taxon>
    </lineage>
</organism>
<dbReference type="Proteomes" id="UP000615593">
    <property type="component" value="Unassembled WGS sequence"/>
</dbReference>
<dbReference type="NCBIfam" id="NF033631">
    <property type="entry name" value="SLATT_5"/>
    <property type="match status" value="1"/>
</dbReference>
<dbReference type="EMBL" id="BMWY01000017">
    <property type="protein sequence ID" value="GGZ65277.1"/>
    <property type="molecule type" value="Genomic_DNA"/>
</dbReference>
<sequence length="219" mass="25966">MRMTKSFEKGKGKEHLDKDFLEELKHKIWSTKGTRFTADSRLKTIAKYSTLSISFLSAYLIIFGLVSVYNLYNPNAIDANVIAFTITALSILVLVFSLIENAQNYPVKAKNFHDCALDLADLYNELQNYKSYEKDASENDKLEFCKNLQKEYQNILRRYENHDPIDNKKFRTKFTDYYEVKWYDWIWTQIMYFVNTRLIYLAMMLIPGIILYFVIMKVI</sequence>
<dbReference type="InterPro" id="IPR041115">
    <property type="entry name" value="SLATT_5"/>
</dbReference>
<evidence type="ECO:0000259" key="2">
    <source>
        <dbReference type="Pfam" id="PF18160"/>
    </source>
</evidence>
<reference evidence="4" key="1">
    <citation type="journal article" date="2019" name="Int. J. Syst. Evol. Microbiol.">
        <title>The Global Catalogue of Microorganisms (GCM) 10K type strain sequencing project: providing services to taxonomists for standard genome sequencing and annotation.</title>
        <authorList>
            <consortium name="The Broad Institute Genomics Platform"/>
            <consortium name="The Broad Institute Genome Sequencing Center for Infectious Disease"/>
            <person name="Wu L."/>
            <person name="Ma J."/>
        </authorList>
    </citation>
    <scope>NUCLEOTIDE SEQUENCE [LARGE SCALE GENOMIC DNA]</scope>
    <source>
        <strain evidence="4">KCTC 12708</strain>
    </source>
</reference>
<accession>A0ABQ3C2H0</accession>
<keyword evidence="1" id="KW-0812">Transmembrane</keyword>